<sequence length="176" mass="20002">MPDRLSISEWKSVGDRLAAIAVSSAWWLGDCLVYGQNRFRERYRRAIAETSLDYQTLRNYAWLARKFPVSRRRDSLSVQHHAEVARLPEAEQDMWLSQAAEFCWSRNELRRRLKGLPGDPDSTSLGEPASIRLEIAQHRRKLWEGAAQRADCSLSEWMLSVLDSAATGGAEVPSIG</sequence>
<dbReference type="InterPro" id="IPR049735">
    <property type="entry name" value="NovE/LmbU-like"/>
</dbReference>
<protein>
    <recommendedName>
        <fullName evidence="3">LmbU</fullName>
    </recommendedName>
</protein>
<evidence type="ECO:0008006" key="3">
    <source>
        <dbReference type="Google" id="ProtNLM"/>
    </source>
</evidence>
<reference evidence="1" key="2">
    <citation type="submission" date="2020-09" db="EMBL/GenBank/DDBJ databases">
        <authorList>
            <person name="Sun Q."/>
            <person name="Zhou Y."/>
        </authorList>
    </citation>
    <scope>NUCLEOTIDE SEQUENCE</scope>
    <source>
        <strain evidence="1">CGMCC 4.7201</strain>
    </source>
</reference>
<dbReference type="EMBL" id="BMMS01000006">
    <property type="protein sequence ID" value="GGO84877.1"/>
    <property type="molecule type" value="Genomic_DNA"/>
</dbReference>
<evidence type="ECO:0000313" key="2">
    <source>
        <dbReference type="Proteomes" id="UP000641932"/>
    </source>
</evidence>
<dbReference type="NCBIfam" id="NF038070">
    <property type="entry name" value="LmbU_fam_TF"/>
    <property type="match status" value="1"/>
</dbReference>
<name>A0A917ZJS2_9ACTN</name>
<evidence type="ECO:0000313" key="1">
    <source>
        <dbReference type="EMBL" id="GGO84877.1"/>
    </source>
</evidence>
<keyword evidence="2" id="KW-1185">Reference proteome</keyword>
<dbReference type="AlphaFoldDB" id="A0A917ZJS2"/>
<organism evidence="1 2">
    <name type="scientific">Wenjunlia tyrosinilytica</name>
    <dbReference type="NCBI Taxonomy" id="1544741"/>
    <lineage>
        <taxon>Bacteria</taxon>
        <taxon>Bacillati</taxon>
        <taxon>Actinomycetota</taxon>
        <taxon>Actinomycetes</taxon>
        <taxon>Kitasatosporales</taxon>
        <taxon>Streptomycetaceae</taxon>
        <taxon>Wenjunlia</taxon>
    </lineage>
</organism>
<comment type="caution">
    <text evidence="1">The sequence shown here is derived from an EMBL/GenBank/DDBJ whole genome shotgun (WGS) entry which is preliminary data.</text>
</comment>
<dbReference type="Proteomes" id="UP000641932">
    <property type="component" value="Unassembled WGS sequence"/>
</dbReference>
<proteinExistence type="predicted"/>
<accession>A0A917ZJS2</accession>
<reference evidence="1" key="1">
    <citation type="journal article" date="2014" name="Int. J. Syst. Evol. Microbiol.">
        <title>Complete genome sequence of Corynebacterium casei LMG S-19264T (=DSM 44701T), isolated from a smear-ripened cheese.</title>
        <authorList>
            <consortium name="US DOE Joint Genome Institute (JGI-PGF)"/>
            <person name="Walter F."/>
            <person name="Albersmeier A."/>
            <person name="Kalinowski J."/>
            <person name="Ruckert C."/>
        </authorList>
    </citation>
    <scope>NUCLEOTIDE SEQUENCE</scope>
    <source>
        <strain evidence="1">CGMCC 4.7201</strain>
    </source>
</reference>
<gene>
    <name evidence="1" type="ORF">GCM10012280_17360</name>
</gene>